<evidence type="ECO:0000256" key="5">
    <source>
        <dbReference type="ARBA" id="ARBA00023136"/>
    </source>
</evidence>
<feature type="region of interest" description="Disordered" evidence="7">
    <location>
        <begin position="714"/>
        <end position="762"/>
    </location>
</feature>
<proteinExistence type="predicted"/>
<dbReference type="InterPro" id="IPR001054">
    <property type="entry name" value="A/G_cyclase"/>
</dbReference>
<dbReference type="GO" id="GO:0007168">
    <property type="term" value="P:receptor guanylyl cyclase signaling pathway"/>
    <property type="evidence" value="ECO:0007669"/>
    <property type="project" value="TreeGrafter"/>
</dbReference>
<dbReference type="GO" id="GO:0001653">
    <property type="term" value="F:peptide receptor activity"/>
    <property type="evidence" value="ECO:0007669"/>
    <property type="project" value="TreeGrafter"/>
</dbReference>
<dbReference type="GO" id="GO:0005886">
    <property type="term" value="C:plasma membrane"/>
    <property type="evidence" value="ECO:0007669"/>
    <property type="project" value="TreeGrafter"/>
</dbReference>
<reference evidence="9 10" key="1">
    <citation type="journal article" date="2019" name="Sci. Rep.">
        <title>Nanopore sequencing improves the draft genome of the human pathogenic amoeba Naegleria fowleri.</title>
        <authorList>
            <person name="Liechti N."/>
            <person name="Schurch N."/>
            <person name="Bruggmann R."/>
            <person name="Wittwer M."/>
        </authorList>
    </citation>
    <scope>NUCLEOTIDE SEQUENCE [LARGE SCALE GENOMIC DNA]</scope>
    <source>
        <strain evidence="9 10">ATCC 30894</strain>
    </source>
</reference>
<dbReference type="RefSeq" id="XP_044569006.1">
    <property type="nucleotide sequence ID" value="XM_044711219.1"/>
</dbReference>
<evidence type="ECO:0000313" key="10">
    <source>
        <dbReference type="Proteomes" id="UP000444721"/>
    </source>
</evidence>
<dbReference type="GO" id="GO:0000166">
    <property type="term" value="F:nucleotide binding"/>
    <property type="evidence" value="ECO:0007669"/>
    <property type="project" value="UniProtKB-KW"/>
</dbReference>
<dbReference type="CDD" id="cd00130">
    <property type="entry name" value="PAS"/>
    <property type="match status" value="2"/>
</dbReference>
<feature type="compositionally biased region" description="Low complexity" evidence="7">
    <location>
        <begin position="77"/>
        <end position="87"/>
    </location>
</feature>
<feature type="region of interest" description="Disordered" evidence="7">
    <location>
        <begin position="1"/>
        <end position="106"/>
    </location>
</feature>
<dbReference type="OrthoDB" id="60033at2759"/>
<feature type="region of interest" description="Disordered" evidence="7">
    <location>
        <begin position="119"/>
        <end position="146"/>
    </location>
</feature>
<evidence type="ECO:0000259" key="8">
    <source>
        <dbReference type="PROSITE" id="PS50125"/>
    </source>
</evidence>
<dbReference type="SUPFAM" id="SSF55785">
    <property type="entry name" value="PYP-like sensor domain (PAS domain)"/>
    <property type="match status" value="2"/>
</dbReference>
<keyword evidence="10" id="KW-1185">Reference proteome</keyword>
<protein>
    <recommendedName>
        <fullName evidence="8">Guanylate cyclase domain-containing protein</fullName>
    </recommendedName>
</protein>
<comment type="subcellular location">
    <subcellularLocation>
        <location evidence="1">Membrane</location>
    </subcellularLocation>
</comment>
<dbReference type="VEuPathDB" id="AmoebaDB:NfTy_003340"/>
<feature type="compositionally biased region" description="Polar residues" evidence="7">
    <location>
        <begin position="60"/>
        <end position="70"/>
    </location>
</feature>
<organism evidence="9 10">
    <name type="scientific">Naegleria fowleri</name>
    <name type="common">Brain eating amoeba</name>
    <dbReference type="NCBI Taxonomy" id="5763"/>
    <lineage>
        <taxon>Eukaryota</taxon>
        <taxon>Discoba</taxon>
        <taxon>Heterolobosea</taxon>
        <taxon>Tetramitia</taxon>
        <taxon>Eutetramitia</taxon>
        <taxon>Vahlkampfiidae</taxon>
        <taxon>Naegleria</taxon>
    </lineage>
</organism>
<dbReference type="PANTHER" id="PTHR11920:SF335">
    <property type="entry name" value="GUANYLATE CYCLASE"/>
    <property type="match status" value="1"/>
</dbReference>
<dbReference type="NCBIfam" id="TIGR00229">
    <property type="entry name" value="sensory_box"/>
    <property type="match status" value="2"/>
</dbReference>
<dbReference type="Proteomes" id="UP000444721">
    <property type="component" value="Unassembled WGS sequence"/>
</dbReference>
<dbReference type="SMART" id="SM00044">
    <property type="entry name" value="CYCc"/>
    <property type="match status" value="1"/>
</dbReference>
<keyword evidence="4" id="KW-1133">Transmembrane helix</keyword>
<dbReference type="VEuPathDB" id="AmoebaDB:NF0001350"/>
<dbReference type="AlphaFoldDB" id="A0A6A5C1I7"/>
<dbReference type="Gene3D" id="3.30.450.20">
    <property type="entry name" value="PAS domain"/>
    <property type="match status" value="2"/>
</dbReference>
<feature type="compositionally biased region" description="Polar residues" evidence="7">
    <location>
        <begin position="719"/>
        <end position="745"/>
    </location>
</feature>
<accession>A0A6A5C1I7</accession>
<keyword evidence="5" id="KW-0472">Membrane</keyword>
<dbReference type="GO" id="GO:0004383">
    <property type="term" value="F:guanylate cyclase activity"/>
    <property type="evidence" value="ECO:0007669"/>
    <property type="project" value="TreeGrafter"/>
</dbReference>
<dbReference type="Gene3D" id="3.30.70.1230">
    <property type="entry name" value="Nucleotide cyclase"/>
    <property type="match status" value="1"/>
</dbReference>
<feature type="compositionally biased region" description="Acidic residues" evidence="7">
    <location>
        <begin position="748"/>
        <end position="762"/>
    </location>
</feature>
<keyword evidence="3" id="KW-0547">Nucleotide-binding</keyword>
<dbReference type="Pfam" id="PF00211">
    <property type="entry name" value="Guanylate_cyc"/>
    <property type="match status" value="1"/>
</dbReference>
<dbReference type="VEuPathDB" id="AmoebaDB:FDP41_007470"/>
<evidence type="ECO:0000256" key="4">
    <source>
        <dbReference type="ARBA" id="ARBA00022989"/>
    </source>
</evidence>
<keyword evidence="6" id="KW-0456">Lyase</keyword>
<dbReference type="PANTHER" id="PTHR11920">
    <property type="entry name" value="GUANYLYL CYCLASE"/>
    <property type="match status" value="1"/>
</dbReference>
<name>A0A6A5C1I7_NAEFO</name>
<keyword evidence="2" id="KW-0812">Transmembrane</keyword>
<dbReference type="GeneID" id="68114688"/>
<dbReference type="GO" id="GO:0004016">
    <property type="term" value="F:adenylate cyclase activity"/>
    <property type="evidence" value="ECO:0007669"/>
    <property type="project" value="TreeGrafter"/>
</dbReference>
<evidence type="ECO:0000256" key="1">
    <source>
        <dbReference type="ARBA" id="ARBA00004370"/>
    </source>
</evidence>
<feature type="compositionally biased region" description="Low complexity" evidence="7">
    <location>
        <begin position="49"/>
        <end position="59"/>
    </location>
</feature>
<evidence type="ECO:0000313" key="9">
    <source>
        <dbReference type="EMBL" id="KAF0984293.1"/>
    </source>
</evidence>
<dbReference type="GO" id="GO:0035556">
    <property type="term" value="P:intracellular signal transduction"/>
    <property type="evidence" value="ECO:0007669"/>
    <property type="project" value="InterPro"/>
</dbReference>
<feature type="domain" description="Guanylate cyclase" evidence="8">
    <location>
        <begin position="536"/>
        <end position="678"/>
    </location>
</feature>
<dbReference type="InterPro" id="IPR050401">
    <property type="entry name" value="Cyclic_nucleotide_synthase"/>
</dbReference>
<feature type="compositionally biased region" description="Polar residues" evidence="7">
    <location>
        <begin position="95"/>
        <end position="104"/>
    </location>
</feature>
<evidence type="ECO:0000256" key="3">
    <source>
        <dbReference type="ARBA" id="ARBA00022741"/>
    </source>
</evidence>
<evidence type="ECO:0000256" key="6">
    <source>
        <dbReference type="ARBA" id="ARBA00023239"/>
    </source>
</evidence>
<evidence type="ECO:0000256" key="7">
    <source>
        <dbReference type="SAM" id="MobiDB-lite"/>
    </source>
</evidence>
<comment type="caution">
    <text evidence="9">The sequence shown here is derived from an EMBL/GenBank/DDBJ whole genome shotgun (WGS) entry which is preliminary data.</text>
</comment>
<dbReference type="Pfam" id="PF13426">
    <property type="entry name" value="PAS_9"/>
    <property type="match status" value="2"/>
</dbReference>
<dbReference type="EMBL" id="VFQX01000003">
    <property type="protein sequence ID" value="KAF0984293.1"/>
    <property type="molecule type" value="Genomic_DNA"/>
</dbReference>
<dbReference type="CDD" id="cd07302">
    <property type="entry name" value="CHD"/>
    <property type="match status" value="1"/>
</dbReference>
<evidence type="ECO:0000256" key="2">
    <source>
        <dbReference type="ARBA" id="ARBA00022692"/>
    </source>
</evidence>
<dbReference type="PROSITE" id="PS50125">
    <property type="entry name" value="GUANYLATE_CYCLASE_2"/>
    <property type="match status" value="1"/>
</dbReference>
<dbReference type="InterPro" id="IPR000014">
    <property type="entry name" value="PAS"/>
</dbReference>
<dbReference type="InterPro" id="IPR035965">
    <property type="entry name" value="PAS-like_dom_sf"/>
</dbReference>
<dbReference type="InterPro" id="IPR029787">
    <property type="entry name" value="Nucleotide_cyclase"/>
</dbReference>
<sequence>MGSSVSVGLQVPPSSPFSGGRSQPQSRRASQFSLSFASAATQKLKKSKSSNPNASKRNSIIATPSQQTPLVIQEFQDQSSNSSSCMDDSVHHSPSRTLKSPSSHQRMKTFPSALLRNNHAKSSPRVLVHSSTSNGDDMQMTDAEDEDDGSAIIYRNQHQPEEVQDMMPPLHTSSSPRILIHAKSMGVLNQSQNSLKSLSESLASSSLMHGFYSSSIIPESNLLKETNMELQRFAPSLSLEENQQLGYAGDGNDFVIQMLQCSPMASAITDLKGNILAMNSAFKQIFKVKEVLNPIKDKSEVGHVTNFIPPEYRNQHDKHMLKFKNNKETKMKRITFGYTTEGEKIPIMLTVALTTLPSTQKPCYICFVKDLTFEFKHSTLAEMYDTVTGFSSFPIVAIDEDCIIKLFNRAAETTWMVTKLEVMERNVNILMPESIGRFHTKMVQSYCMGKKQGKLINRVQQVVGKRVGNGREFPLEIKIAEIRHEINLKRSFIAFLRDLTAVMTAREFQLTLYPVSVVNQLEAGERTIHKYHSCISVLFCDIVGFTEISRRMSSEELVKLLDEIITSFDENLLVRFGLEKIKTMGDNYMCASGLDSNPNHASNIVEAAFEMQNLIIEFNKKHAMDLRDRFPSQYHVDENTISVRVGINSGELVAGIVGSKKPVYDGIESEVQITQATYNLLRDDLKKRFVLRRNVNVKGVGLMDTYISQLRQEREKNLHPSSPVESSTYLSKHTNGNSSSVNNRNIEFEELDDSDLDSFDNR</sequence>
<dbReference type="SUPFAM" id="SSF55073">
    <property type="entry name" value="Nucleotide cyclase"/>
    <property type="match status" value="1"/>
</dbReference>
<gene>
    <name evidence="9" type="ORF">FDP41_007470</name>
</gene>
<feature type="compositionally biased region" description="Low complexity" evidence="7">
    <location>
        <begin position="25"/>
        <end position="40"/>
    </location>
</feature>